<reference evidence="5 6" key="1">
    <citation type="submission" date="2015-09" db="EMBL/GenBank/DDBJ databases">
        <title>A metagenomics-based metabolic model of nitrate-dependent anaerobic oxidation of methane by Methanoperedens-like archaea.</title>
        <authorList>
            <person name="Arshad A."/>
            <person name="Speth D.R."/>
            <person name="De Graaf R.M."/>
            <person name="Op Den Camp H.J."/>
            <person name="Jetten M.S."/>
            <person name="Welte C.U."/>
        </authorList>
    </citation>
    <scope>NUCLEOTIDE SEQUENCE [LARGE SCALE GENOMIC DNA]</scope>
</reference>
<feature type="coiled-coil region" evidence="3">
    <location>
        <begin position="814"/>
        <end position="865"/>
    </location>
</feature>
<feature type="coiled-coil region" evidence="3">
    <location>
        <begin position="375"/>
        <end position="466"/>
    </location>
</feature>
<evidence type="ECO:0000256" key="3">
    <source>
        <dbReference type="SAM" id="Coils"/>
    </source>
</evidence>
<keyword evidence="1 3" id="KW-0175">Coiled coil</keyword>
<evidence type="ECO:0000313" key="6">
    <source>
        <dbReference type="Proteomes" id="UP000050360"/>
    </source>
</evidence>
<dbReference type="Proteomes" id="UP000050360">
    <property type="component" value="Unassembled WGS sequence"/>
</dbReference>
<dbReference type="GO" id="GO:0016887">
    <property type="term" value="F:ATP hydrolysis activity"/>
    <property type="evidence" value="ECO:0007669"/>
    <property type="project" value="InterPro"/>
</dbReference>
<dbReference type="InterPro" id="IPR027417">
    <property type="entry name" value="P-loop_NTPase"/>
</dbReference>
<feature type="coiled-coil region" evidence="3">
    <location>
        <begin position="501"/>
        <end position="555"/>
    </location>
</feature>
<gene>
    <name evidence="5" type="ORF">MPEBLZ_04232</name>
</gene>
<feature type="domain" description="Rad50/SbcC-type AAA" evidence="4">
    <location>
        <begin position="5"/>
        <end position="227"/>
    </location>
</feature>
<feature type="non-terminal residue" evidence="5">
    <location>
        <position position="1153"/>
    </location>
</feature>
<evidence type="ECO:0000256" key="2">
    <source>
        <dbReference type="ARBA" id="ARBA00049666"/>
    </source>
</evidence>
<organism evidence="5 6">
    <name type="scientific">Candidatus Methanoperedens nitratireducens</name>
    <dbReference type="NCBI Taxonomy" id="1392998"/>
    <lineage>
        <taxon>Archaea</taxon>
        <taxon>Methanobacteriati</taxon>
        <taxon>Methanobacteriota</taxon>
        <taxon>Stenosarchaea group</taxon>
        <taxon>Methanomicrobia</taxon>
        <taxon>Methanosarcinales</taxon>
        <taxon>ANME-2 cluster</taxon>
        <taxon>Candidatus Methanoperedentaceae</taxon>
        <taxon>Candidatus Methanoperedens</taxon>
    </lineage>
</organism>
<protein>
    <submittedName>
        <fullName evidence="5">DNA double-strand break repair Rad50 ATPase</fullName>
    </submittedName>
</protein>
<dbReference type="GO" id="GO:0006302">
    <property type="term" value="P:double-strand break repair"/>
    <property type="evidence" value="ECO:0007669"/>
    <property type="project" value="InterPro"/>
</dbReference>
<accession>A0A0P7ZA26</accession>
<evidence type="ECO:0000313" key="5">
    <source>
        <dbReference type="EMBL" id="KPQ41209.1"/>
    </source>
</evidence>
<dbReference type="AlphaFoldDB" id="A0A0P7ZA26"/>
<sequence length="1153" mass="131778">MLIKSLELKKIKSYSEETIDFFEGINGICGENGHGKTTILEAIGYALFDFLPFNHGDFLRHGEKSGFVAVTVEGKDEIEYTIHRKIGSGSDYFIRTPVGEIKGKKDVQAWLAGNMFRSIRSEEELPALFENAIGVPQATFTTAFLEAARNRKNIFDNILKVEEYKTAFDNLLPVMNAIKKTIEEMERDLIPLATRTEKYPELKSEKVALQTEIEGLKKEINELNQRISALTLKKKDLTEKKAHLDALNTQIANERIHLAGLSKQLEKARSDLARAKSARDIKNELEPAEKEFHKETGKLKELNTSRTERDRLKEKCAKIDLEIGRLIEKFERRRTLFIENEGLEENKKLLIPKIETARKLEESIQLLQKELKDPMTELISRLSNLREKAQLVENMKQEILQQNQKMSTLLPMKGRQVKFENRIKELKDIEISLKNLSLEISSLKEKEALARKLRDEIARLESRKNELFPVIERQKAISDEIKKLSTLLESFTAINFQLRTAHEKKERAKTIQAELINLETEIASLIPLTEKQTALEQAQQELNSRSAVLKSLITQTKKNMKLAGTHGICPILNGVKCPSVSDFNTYFNDEINQKNWELGELETSLKNNIKELSQLDDPQKKTQEKRVLAESRKKDLELYKGIEEEIDAIREKLDSLSSSYTRTLTGSDEELKEISQNLQSKKKEFDDFTKSITEFQNITALADSKNKDLEELPDIPAAFIGIQEKLSEINEKFNLNVEINSINNHIKNIVSEITSSEKDLKDLNSPSQQIAIIENLIASKRSDIDSRKDVPKLIDSCLKQLDELNQRFHLKDSLEGEKGEIELVNNLMEEKKQDLKSLASPDKQFEALNENIKKNLKELKTLEKVPELMDSSNKERDALIQDLSKFEGLDATILLLEEKINKLEPLHSKYLQALPLASKFDECISEVVEFENTIASAGASLNISVSNHEVLSKEFKESELNETIQQLDELGKTASSITEAVKQKNRNLQKMAKELSEMESILIKIKENQRNLEKERDFLSFSNFIRDTIKSSSEFVINEFIGEISSEANNIYCEIMGNHSASLRWTNDYDIEIGSGGEISSFRQLSGGERMSAALSVRLALLKNISNCDFVFLDEPTQNMDEIRRENLSEQITRIKGFKQVFVISHDDTFNEK</sequence>
<dbReference type="PANTHER" id="PTHR32114:SF2">
    <property type="entry name" value="ABC TRANSPORTER ABCH.3"/>
    <property type="match status" value="1"/>
</dbReference>
<dbReference type="SUPFAM" id="SSF52540">
    <property type="entry name" value="P-loop containing nucleoside triphosphate hydrolases"/>
    <property type="match status" value="1"/>
</dbReference>
<dbReference type="PANTHER" id="PTHR32114">
    <property type="entry name" value="ABC TRANSPORTER ABCH.3"/>
    <property type="match status" value="1"/>
</dbReference>
<dbReference type="InterPro" id="IPR038729">
    <property type="entry name" value="Rad50/SbcC_AAA"/>
</dbReference>
<name>A0A0P7ZA26_9EURY</name>
<dbReference type="Pfam" id="PF13476">
    <property type="entry name" value="AAA_23"/>
    <property type="match status" value="1"/>
</dbReference>
<dbReference type="EMBL" id="LKCM01000410">
    <property type="protein sequence ID" value="KPQ41209.1"/>
    <property type="molecule type" value="Genomic_DNA"/>
</dbReference>
<feature type="coiled-coil region" evidence="3">
    <location>
        <begin position="199"/>
        <end position="278"/>
    </location>
</feature>
<evidence type="ECO:0000259" key="4">
    <source>
        <dbReference type="Pfam" id="PF13476"/>
    </source>
</evidence>
<comment type="similarity">
    <text evidence="2">Belongs to the Sph1/Sph2 family.</text>
</comment>
<feature type="coiled-coil region" evidence="3">
    <location>
        <begin position="639"/>
        <end position="684"/>
    </location>
</feature>
<proteinExistence type="inferred from homology"/>
<comment type="caution">
    <text evidence="5">The sequence shown here is derived from an EMBL/GenBank/DDBJ whole genome shotgun (WGS) entry which is preliminary data.</text>
</comment>
<evidence type="ECO:0000256" key="1">
    <source>
        <dbReference type="ARBA" id="ARBA00023054"/>
    </source>
</evidence>
<dbReference type="Gene3D" id="3.40.50.300">
    <property type="entry name" value="P-loop containing nucleotide triphosphate hydrolases"/>
    <property type="match status" value="2"/>
</dbReference>
<feature type="coiled-coil region" evidence="3">
    <location>
        <begin position="953"/>
        <end position="1015"/>
    </location>
</feature>